<keyword evidence="5" id="KW-1185">Reference proteome</keyword>
<reference evidence="4 5" key="1">
    <citation type="journal article" date="2020" name="ISME J.">
        <title>Uncovering the hidden diversity of litter-decomposition mechanisms in mushroom-forming fungi.</title>
        <authorList>
            <person name="Floudas D."/>
            <person name="Bentzer J."/>
            <person name="Ahren D."/>
            <person name="Johansson T."/>
            <person name="Persson P."/>
            <person name="Tunlid A."/>
        </authorList>
    </citation>
    <scope>NUCLEOTIDE SEQUENCE [LARGE SCALE GENOMIC DNA]</scope>
    <source>
        <strain evidence="4 5">CBS 101986</strain>
    </source>
</reference>
<feature type="compositionally biased region" description="Low complexity" evidence="2">
    <location>
        <begin position="7"/>
        <end position="17"/>
    </location>
</feature>
<dbReference type="Proteomes" id="UP000567179">
    <property type="component" value="Unassembled WGS sequence"/>
</dbReference>
<dbReference type="SUPFAM" id="SSF103657">
    <property type="entry name" value="BAR/IMD domain-like"/>
    <property type="match status" value="1"/>
</dbReference>
<feature type="compositionally biased region" description="Pro residues" evidence="2">
    <location>
        <begin position="344"/>
        <end position="353"/>
    </location>
</feature>
<dbReference type="GO" id="GO:0042144">
    <property type="term" value="P:vacuole fusion, non-autophagic"/>
    <property type="evidence" value="ECO:0007669"/>
    <property type="project" value="InterPro"/>
</dbReference>
<evidence type="ECO:0000256" key="2">
    <source>
        <dbReference type="SAM" id="MobiDB-lite"/>
    </source>
</evidence>
<dbReference type="InterPro" id="IPR037470">
    <property type="entry name" value="IVY1"/>
</dbReference>
<dbReference type="InterPro" id="IPR013606">
    <property type="entry name" value="I-BAR_dom"/>
</dbReference>
<protein>
    <recommendedName>
        <fullName evidence="3">IMD domain-containing protein</fullName>
    </recommendedName>
</protein>
<feature type="region of interest" description="Disordered" evidence="2">
    <location>
        <begin position="327"/>
        <end position="362"/>
    </location>
</feature>
<dbReference type="OrthoDB" id="5594612at2759"/>
<feature type="region of interest" description="Disordered" evidence="2">
    <location>
        <begin position="280"/>
        <end position="308"/>
    </location>
</feature>
<dbReference type="PANTHER" id="PTHR38407:SF1">
    <property type="entry name" value="PROTEIN IVY1"/>
    <property type="match status" value="1"/>
</dbReference>
<feature type="region of interest" description="Disordered" evidence="2">
    <location>
        <begin position="380"/>
        <end position="484"/>
    </location>
</feature>
<organism evidence="4 5">
    <name type="scientific">Psilocybe cf. subviscida</name>
    <dbReference type="NCBI Taxonomy" id="2480587"/>
    <lineage>
        <taxon>Eukaryota</taxon>
        <taxon>Fungi</taxon>
        <taxon>Dikarya</taxon>
        <taxon>Basidiomycota</taxon>
        <taxon>Agaricomycotina</taxon>
        <taxon>Agaricomycetes</taxon>
        <taxon>Agaricomycetidae</taxon>
        <taxon>Agaricales</taxon>
        <taxon>Agaricineae</taxon>
        <taxon>Strophariaceae</taxon>
        <taxon>Psilocybe</taxon>
    </lineage>
</organism>
<evidence type="ECO:0000313" key="5">
    <source>
        <dbReference type="Proteomes" id="UP000567179"/>
    </source>
</evidence>
<dbReference type="AlphaFoldDB" id="A0A8H5BI29"/>
<dbReference type="GO" id="GO:0005543">
    <property type="term" value="F:phospholipid binding"/>
    <property type="evidence" value="ECO:0007669"/>
    <property type="project" value="InterPro"/>
</dbReference>
<dbReference type="Gene3D" id="1.20.1270.60">
    <property type="entry name" value="Arfaptin homology (AH) domain/BAR domain"/>
    <property type="match status" value="1"/>
</dbReference>
<feature type="coiled-coil region" evidence="1">
    <location>
        <begin position="150"/>
        <end position="199"/>
    </location>
</feature>
<evidence type="ECO:0000259" key="3">
    <source>
        <dbReference type="Pfam" id="PF08397"/>
    </source>
</evidence>
<feature type="compositionally biased region" description="Polar residues" evidence="2">
    <location>
        <begin position="436"/>
        <end position="449"/>
    </location>
</feature>
<feature type="compositionally biased region" description="Polar residues" evidence="2">
    <location>
        <begin position="280"/>
        <end position="294"/>
    </location>
</feature>
<dbReference type="Pfam" id="PF08397">
    <property type="entry name" value="IMD"/>
    <property type="match status" value="1"/>
</dbReference>
<accession>A0A8H5BI29</accession>
<feature type="compositionally biased region" description="Low complexity" evidence="2">
    <location>
        <begin position="328"/>
        <end position="343"/>
    </location>
</feature>
<proteinExistence type="predicted"/>
<name>A0A8H5BI29_9AGAR</name>
<dbReference type="EMBL" id="JAACJJ010000028">
    <property type="protein sequence ID" value="KAF5322898.1"/>
    <property type="molecule type" value="Genomic_DNA"/>
</dbReference>
<comment type="caution">
    <text evidence="4">The sequence shown here is derived from an EMBL/GenBank/DDBJ whole genome shotgun (WGS) entry which is preliminary data.</text>
</comment>
<gene>
    <name evidence="4" type="ORF">D9619_000963</name>
</gene>
<keyword evidence="1" id="KW-0175">Coiled coil</keyword>
<dbReference type="InterPro" id="IPR027267">
    <property type="entry name" value="AH/BAR_dom_sf"/>
</dbReference>
<sequence length="484" mass="52890">MQRARTLSLGGLSFGSSKRNIPQGPPSPTFSEATNASAVNFGANVGPAKVITRANLKASVQAYEDLVNSCATYRAALITMSNATAAFADAMERCSSLKGPSYEAGSRLQAASGVHHLIGNLWHSDTLDNTFEKPMRQHLHEYRTIVNERSQKYERTLREKSHAIHETENRSMNKKERNLQNFRQALAVLQRQVDELDELKVSHYQEIVDHEEEVWEAVQSKICVVVRSEMDIFDRITSKASDTIIEPMLQSVPDPFDSYGPPPSENQIFSILAPLSMTTPTPSTAAVSLTSPPVNTLPECDPIDSAPTSANTKIASWLPDAQFAEWTSAPSPASTPPRSLSPPTSRPSSPPNGPGNRRHSLPLVQQRKQESNLRSMLSVIDEAKPGNGRPSGPSPLPALMTNLTAHRPRSDADVGHNIAYGQTTPESDSIDHDSESGQLTPTKNSTLFSRTDLPQEESEFAQDRLPIPPPPPDDQLVPNLSVTT</sequence>
<feature type="domain" description="IMD" evidence="3">
    <location>
        <begin position="62"/>
        <end position="235"/>
    </location>
</feature>
<evidence type="ECO:0000313" key="4">
    <source>
        <dbReference type="EMBL" id="KAF5322898.1"/>
    </source>
</evidence>
<dbReference type="GO" id="GO:0000329">
    <property type="term" value="C:fungal-type vacuole membrane"/>
    <property type="evidence" value="ECO:0007669"/>
    <property type="project" value="InterPro"/>
</dbReference>
<dbReference type="PANTHER" id="PTHR38407">
    <property type="entry name" value="PROTEIN IVY1"/>
    <property type="match status" value="1"/>
</dbReference>
<evidence type="ECO:0000256" key="1">
    <source>
        <dbReference type="SAM" id="Coils"/>
    </source>
</evidence>
<feature type="region of interest" description="Disordered" evidence="2">
    <location>
        <begin position="1"/>
        <end position="30"/>
    </location>
</feature>
<dbReference type="GO" id="GO:0007009">
    <property type="term" value="P:plasma membrane organization"/>
    <property type="evidence" value="ECO:0007669"/>
    <property type="project" value="InterPro"/>
</dbReference>